<feature type="compositionally biased region" description="Polar residues" evidence="1">
    <location>
        <begin position="55"/>
        <end position="70"/>
    </location>
</feature>
<proteinExistence type="predicted"/>
<gene>
    <name evidence="2" type="ordered locus">Os03g0805350</name>
    <name evidence="2" type="ORF">OSNPB_030805350</name>
</gene>
<accession>A0A0P0W4I0</accession>
<reference evidence="3" key="1">
    <citation type="journal article" date="2005" name="Nature">
        <title>The map-based sequence of the rice genome.</title>
        <authorList>
            <consortium name="International rice genome sequencing project (IRGSP)"/>
            <person name="Matsumoto T."/>
            <person name="Wu J."/>
            <person name="Kanamori H."/>
            <person name="Katayose Y."/>
            <person name="Fujisawa M."/>
            <person name="Namiki N."/>
            <person name="Mizuno H."/>
            <person name="Yamamoto K."/>
            <person name="Antonio B.A."/>
            <person name="Baba T."/>
            <person name="Sakata K."/>
            <person name="Nagamura Y."/>
            <person name="Aoki H."/>
            <person name="Arikawa K."/>
            <person name="Arita K."/>
            <person name="Bito T."/>
            <person name="Chiden Y."/>
            <person name="Fujitsuka N."/>
            <person name="Fukunaka R."/>
            <person name="Hamada M."/>
            <person name="Harada C."/>
            <person name="Hayashi A."/>
            <person name="Hijishita S."/>
            <person name="Honda M."/>
            <person name="Hosokawa S."/>
            <person name="Ichikawa Y."/>
            <person name="Idonuma A."/>
            <person name="Iijima M."/>
            <person name="Ikeda M."/>
            <person name="Ikeno M."/>
            <person name="Ito K."/>
            <person name="Ito S."/>
            <person name="Ito T."/>
            <person name="Ito Y."/>
            <person name="Ito Y."/>
            <person name="Iwabuchi A."/>
            <person name="Kamiya K."/>
            <person name="Karasawa W."/>
            <person name="Kurita K."/>
            <person name="Katagiri S."/>
            <person name="Kikuta A."/>
            <person name="Kobayashi H."/>
            <person name="Kobayashi N."/>
            <person name="Machita K."/>
            <person name="Maehara T."/>
            <person name="Masukawa M."/>
            <person name="Mizubayashi T."/>
            <person name="Mukai Y."/>
            <person name="Nagasaki H."/>
            <person name="Nagata Y."/>
            <person name="Naito S."/>
            <person name="Nakashima M."/>
            <person name="Nakama Y."/>
            <person name="Nakamichi Y."/>
            <person name="Nakamura M."/>
            <person name="Meguro A."/>
            <person name="Negishi M."/>
            <person name="Ohta I."/>
            <person name="Ohta T."/>
            <person name="Okamoto M."/>
            <person name="Ono N."/>
            <person name="Saji S."/>
            <person name="Sakaguchi M."/>
            <person name="Sakai K."/>
            <person name="Shibata M."/>
            <person name="Shimokawa T."/>
            <person name="Song J."/>
            <person name="Takazaki Y."/>
            <person name="Terasawa K."/>
            <person name="Tsugane M."/>
            <person name="Tsuji K."/>
            <person name="Ueda S."/>
            <person name="Waki K."/>
            <person name="Yamagata H."/>
            <person name="Yamamoto M."/>
            <person name="Yamamoto S."/>
            <person name="Yamane H."/>
            <person name="Yoshiki S."/>
            <person name="Yoshihara R."/>
            <person name="Yukawa K."/>
            <person name="Zhong H."/>
            <person name="Yano M."/>
            <person name="Yuan Q."/>
            <person name="Ouyang S."/>
            <person name="Liu J."/>
            <person name="Jones K.M."/>
            <person name="Gansberger K."/>
            <person name="Moffat K."/>
            <person name="Hill J."/>
            <person name="Bera J."/>
            <person name="Fadrosh D."/>
            <person name="Jin S."/>
            <person name="Johri S."/>
            <person name="Kim M."/>
            <person name="Overton L."/>
            <person name="Reardon M."/>
            <person name="Tsitrin T."/>
            <person name="Vuong H."/>
            <person name="Weaver B."/>
            <person name="Ciecko A."/>
            <person name="Tallon L."/>
            <person name="Jackson J."/>
            <person name="Pai G."/>
            <person name="Aken S.V."/>
            <person name="Utterback T."/>
            <person name="Reidmuller S."/>
            <person name="Feldblyum T."/>
            <person name="Hsiao J."/>
            <person name="Zismann V."/>
            <person name="Iobst S."/>
            <person name="de Vazeille A.R."/>
            <person name="Buell C.R."/>
            <person name="Ying K."/>
            <person name="Li Y."/>
            <person name="Lu T."/>
            <person name="Huang Y."/>
            <person name="Zhao Q."/>
            <person name="Feng Q."/>
            <person name="Zhang L."/>
            <person name="Zhu J."/>
            <person name="Weng Q."/>
            <person name="Mu J."/>
            <person name="Lu Y."/>
            <person name="Fan D."/>
            <person name="Liu Y."/>
            <person name="Guan J."/>
            <person name="Zhang Y."/>
            <person name="Yu S."/>
            <person name="Liu X."/>
            <person name="Zhang Y."/>
            <person name="Hong G."/>
            <person name="Han B."/>
            <person name="Choisne N."/>
            <person name="Demange N."/>
            <person name="Orjeda G."/>
            <person name="Samain S."/>
            <person name="Cattolico L."/>
            <person name="Pelletier E."/>
            <person name="Couloux A."/>
            <person name="Segurens B."/>
            <person name="Wincker P."/>
            <person name="D'Hont A."/>
            <person name="Scarpelli C."/>
            <person name="Weissenbach J."/>
            <person name="Salanoubat M."/>
            <person name="Quetier F."/>
            <person name="Yu Y."/>
            <person name="Kim H.R."/>
            <person name="Rambo T."/>
            <person name="Currie J."/>
            <person name="Collura K."/>
            <person name="Luo M."/>
            <person name="Yang T."/>
            <person name="Ammiraju J.S.S."/>
            <person name="Engler F."/>
            <person name="Soderlund C."/>
            <person name="Wing R.A."/>
            <person name="Palmer L.E."/>
            <person name="de la Bastide M."/>
            <person name="Spiegel L."/>
            <person name="Nascimento L."/>
            <person name="Zutavern T."/>
            <person name="O'Shaughnessy A."/>
            <person name="Dike S."/>
            <person name="Dedhia N."/>
            <person name="Preston R."/>
            <person name="Balija V."/>
            <person name="McCombie W.R."/>
            <person name="Chow T."/>
            <person name="Chen H."/>
            <person name="Chung M."/>
            <person name="Chen C."/>
            <person name="Shaw J."/>
            <person name="Wu H."/>
            <person name="Hsiao K."/>
            <person name="Chao Y."/>
            <person name="Chu M."/>
            <person name="Cheng C."/>
            <person name="Hour A."/>
            <person name="Lee P."/>
            <person name="Lin S."/>
            <person name="Lin Y."/>
            <person name="Liou J."/>
            <person name="Liu S."/>
            <person name="Hsing Y."/>
            <person name="Raghuvanshi S."/>
            <person name="Mohanty A."/>
            <person name="Bharti A.K."/>
            <person name="Gaur A."/>
            <person name="Gupta V."/>
            <person name="Kumar D."/>
            <person name="Ravi V."/>
            <person name="Vij S."/>
            <person name="Kapur A."/>
            <person name="Khurana P."/>
            <person name="Khurana P."/>
            <person name="Khurana J.P."/>
            <person name="Tyagi A.K."/>
            <person name="Gaikwad K."/>
            <person name="Singh A."/>
            <person name="Dalal V."/>
            <person name="Srivastava S."/>
            <person name="Dixit A."/>
            <person name="Pal A.K."/>
            <person name="Ghazi I.A."/>
            <person name="Yadav M."/>
            <person name="Pandit A."/>
            <person name="Bhargava A."/>
            <person name="Sureshbabu K."/>
            <person name="Batra K."/>
            <person name="Sharma T.R."/>
            <person name="Mohapatra T."/>
            <person name="Singh N.K."/>
            <person name="Messing J."/>
            <person name="Nelson A.B."/>
            <person name="Fuks G."/>
            <person name="Kavchok S."/>
            <person name="Keizer G."/>
            <person name="Linton E."/>
            <person name="Llaca V."/>
            <person name="Song R."/>
            <person name="Tanyolac B."/>
            <person name="Young S."/>
            <person name="Ho-Il K."/>
            <person name="Hahn J.H."/>
            <person name="Sangsakoo G."/>
            <person name="Vanavichit A."/>
            <person name="de Mattos Luiz.A.T."/>
            <person name="Zimmer P.D."/>
            <person name="Malone G."/>
            <person name="Dellagostin O."/>
            <person name="de Oliveira A.C."/>
            <person name="Bevan M."/>
            <person name="Bancroft I."/>
            <person name="Minx P."/>
            <person name="Cordum H."/>
            <person name="Wilson R."/>
            <person name="Cheng Z."/>
            <person name="Jin W."/>
            <person name="Jiang J."/>
            <person name="Leong S.A."/>
            <person name="Iwama H."/>
            <person name="Gojobori T."/>
            <person name="Itoh T."/>
            <person name="Niimura Y."/>
            <person name="Fujii Y."/>
            <person name="Habara T."/>
            <person name="Sakai H."/>
            <person name="Sato Y."/>
            <person name="Wilson G."/>
            <person name="Kumar K."/>
            <person name="McCouch S."/>
            <person name="Juretic N."/>
            <person name="Hoen D."/>
            <person name="Wright S."/>
            <person name="Bruskiewich R."/>
            <person name="Bureau T."/>
            <person name="Miyao A."/>
            <person name="Hirochika H."/>
            <person name="Nishikawa T."/>
            <person name="Kadowaki K."/>
            <person name="Sugiura M."/>
            <person name="Burr B."/>
            <person name="Sasaki T."/>
        </authorList>
    </citation>
    <scope>NUCLEOTIDE SEQUENCE [LARGE SCALE GENOMIC DNA]</scope>
    <source>
        <strain evidence="3">cv. Nipponbare</strain>
    </source>
</reference>
<name>A0A0P0W4I0_ORYSJ</name>
<evidence type="ECO:0000313" key="3">
    <source>
        <dbReference type="Proteomes" id="UP000059680"/>
    </source>
</evidence>
<evidence type="ECO:0000313" key="2">
    <source>
        <dbReference type="EMBL" id="BAS86936.1"/>
    </source>
</evidence>
<keyword evidence="3" id="KW-1185">Reference proteome</keyword>
<sequence length="76" mass="8736">MIELITPRGEIPQPHRSSGSDHRRSHMGPSWGTSWTRSKLRMLSSVSMDGDNPPCRQNISDSTYRTNEQLLNRRDL</sequence>
<reference evidence="2 3" key="3">
    <citation type="journal article" date="2013" name="Rice">
        <title>Improvement of the Oryza sativa Nipponbare reference genome using next generation sequence and optical map data.</title>
        <authorList>
            <person name="Kawahara Y."/>
            <person name="de la Bastide M."/>
            <person name="Hamilton J.P."/>
            <person name="Kanamori H."/>
            <person name="McCombie W.R."/>
            <person name="Ouyang S."/>
            <person name="Schwartz D.C."/>
            <person name="Tanaka T."/>
            <person name="Wu J."/>
            <person name="Zhou S."/>
            <person name="Childs K.L."/>
            <person name="Davidson R.M."/>
            <person name="Lin H."/>
            <person name="Quesada-Ocampo L."/>
            <person name="Vaillancourt B."/>
            <person name="Sakai H."/>
            <person name="Lee S.S."/>
            <person name="Kim J."/>
            <person name="Numa H."/>
            <person name="Itoh T."/>
            <person name="Buell C.R."/>
            <person name="Matsumoto T."/>
        </authorList>
    </citation>
    <scope>NUCLEOTIDE SEQUENCE [LARGE SCALE GENOMIC DNA]</scope>
    <source>
        <strain evidence="3">cv. Nipponbare</strain>
    </source>
</reference>
<dbReference type="InParanoid" id="A0A0P0W4I0"/>
<reference evidence="2 3" key="2">
    <citation type="journal article" date="2013" name="Plant Cell Physiol.">
        <title>Rice Annotation Project Database (RAP-DB): an integrative and interactive database for rice genomics.</title>
        <authorList>
            <person name="Sakai H."/>
            <person name="Lee S.S."/>
            <person name="Tanaka T."/>
            <person name="Numa H."/>
            <person name="Kim J."/>
            <person name="Kawahara Y."/>
            <person name="Wakimoto H."/>
            <person name="Yang C.C."/>
            <person name="Iwamoto M."/>
            <person name="Abe T."/>
            <person name="Yamada Y."/>
            <person name="Muto A."/>
            <person name="Inokuchi H."/>
            <person name="Ikemura T."/>
            <person name="Matsumoto T."/>
            <person name="Sasaki T."/>
            <person name="Itoh T."/>
        </authorList>
    </citation>
    <scope>NUCLEOTIDE SEQUENCE [LARGE SCALE GENOMIC DNA]</scope>
    <source>
        <strain evidence="3">cv. Nipponbare</strain>
    </source>
</reference>
<dbReference type="Gramene" id="Os03t0805350-00">
    <property type="protein sequence ID" value="Os03t0805350-00"/>
    <property type="gene ID" value="Os03g0805350"/>
</dbReference>
<dbReference type="AlphaFoldDB" id="A0A0P0W4I0"/>
<dbReference type="Proteomes" id="UP000059680">
    <property type="component" value="Chromosome 3"/>
</dbReference>
<evidence type="ECO:0000256" key="1">
    <source>
        <dbReference type="SAM" id="MobiDB-lite"/>
    </source>
</evidence>
<protein>
    <submittedName>
        <fullName evidence="2">Os03g0805350 protein</fullName>
    </submittedName>
</protein>
<organism evidence="2 3">
    <name type="scientific">Oryza sativa subsp. japonica</name>
    <name type="common">Rice</name>
    <dbReference type="NCBI Taxonomy" id="39947"/>
    <lineage>
        <taxon>Eukaryota</taxon>
        <taxon>Viridiplantae</taxon>
        <taxon>Streptophyta</taxon>
        <taxon>Embryophyta</taxon>
        <taxon>Tracheophyta</taxon>
        <taxon>Spermatophyta</taxon>
        <taxon>Magnoliopsida</taxon>
        <taxon>Liliopsida</taxon>
        <taxon>Poales</taxon>
        <taxon>Poaceae</taxon>
        <taxon>BOP clade</taxon>
        <taxon>Oryzoideae</taxon>
        <taxon>Oryzeae</taxon>
        <taxon>Oryzinae</taxon>
        <taxon>Oryza</taxon>
        <taxon>Oryza sativa</taxon>
    </lineage>
</organism>
<feature type="region of interest" description="Disordered" evidence="1">
    <location>
        <begin position="1"/>
        <end position="76"/>
    </location>
</feature>
<dbReference type="EMBL" id="AP014959">
    <property type="protein sequence ID" value="BAS86936.1"/>
    <property type="molecule type" value="Genomic_DNA"/>
</dbReference>
<dbReference type="PaxDb" id="39947-A0A0P0W4I0"/>